<proteinExistence type="predicted"/>
<dbReference type="OMA" id="YIECAND"/>
<protein>
    <submittedName>
        <fullName evidence="4">Transcriptional activator spt7</fullName>
    </submittedName>
</protein>
<dbReference type="AlphaFoldDB" id="A0A0F9WCY3"/>
<dbReference type="VEuPathDB" id="MicrosporidiaDB:G9O61_00g022170"/>
<dbReference type="SMART" id="SM00297">
    <property type="entry name" value="BROMO"/>
    <property type="match status" value="1"/>
</dbReference>
<dbReference type="SUPFAM" id="SSF47370">
    <property type="entry name" value="Bromodomain"/>
    <property type="match status" value="1"/>
</dbReference>
<dbReference type="PANTHER" id="PTHR47343">
    <property type="entry name" value="TRANSCRIPTIONAL ACTIVATOR SPT7"/>
    <property type="match status" value="1"/>
</dbReference>
<dbReference type="EMBL" id="JPQZ01000024">
    <property type="protein sequence ID" value="KKO75321.1"/>
    <property type="molecule type" value="Genomic_DNA"/>
</dbReference>
<name>A0A0F9WCY3_9MICR</name>
<keyword evidence="1 2" id="KW-0103">Bromodomain</keyword>
<dbReference type="GO" id="GO:0000124">
    <property type="term" value="C:SAGA complex"/>
    <property type="evidence" value="ECO:0007669"/>
    <property type="project" value="InterPro"/>
</dbReference>
<accession>A0A0F9WCY3</accession>
<evidence type="ECO:0000259" key="3">
    <source>
        <dbReference type="PROSITE" id="PS50014"/>
    </source>
</evidence>
<sequence>MIKKINKNLLNFVEETPYITRYYILPKKMSTVLSVLKGYPQSHIFLNKVTKKEAPNYHLIIKEPMDLGTVQKKIGTYNTYKEFKRDLDLIWDNCIKYNAGPYFIRCANIMRRAVENAEITRSAVEMRYNIYDSEIVKGLRVCSGVEIRYIICRMLKQEGIESISKHALDILEDVTKKKIMDFIHKVIVV</sequence>
<dbReference type="PROSITE" id="PS50014">
    <property type="entry name" value="BROMODOMAIN_2"/>
    <property type="match status" value="1"/>
</dbReference>
<dbReference type="PROSITE" id="PS00633">
    <property type="entry name" value="BROMODOMAIN_1"/>
    <property type="match status" value="1"/>
</dbReference>
<dbReference type="Pfam" id="PF00439">
    <property type="entry name" value="Bromodomain"/>
    <property type="match status" value="1"/>
</dbReference>
<dbReference type="GO" id="GO:0005198">
    <property type="term" value="F:structural molecule activity"/>
    <property type="evidence" value="ECO:0007669"/>
    <property type="project" value="TreeGrafter"/>
</dbReference>
<dbReference type="VEuPathDB" id="MicrosporidiaDB:NCER_102295"/>
<dbReference type="PRINTS" id="PR00503">
    <property type="entry name" value="BROMODOMAIN"/>
</dbReference>
<evidence type="ECO:0000313" key="5">
    <source>
        <dbReference type="Proteomes" id="UP000034350"/>
    </source>
</evidence>
<gene>
    <name evidence="4" type="ORF">AAJ76_2400020369</name>
</gene>
<dbReference type="InterPro" id="IPR036427">
    <property type="entry name" value="Bromodomain-like_sf"/>
</dbReference>
<dbReference type="InterPro" id="IPR018359">
    <property type="entry name" value="Bromodomain_CS"/>
</dbReference>
<dbReference type="VEuPathDB" id="MicrosporidiaDB:AAJ76_2400020369"/>
<comment type="caution">
    <text evidence="4">The sequence shown here is derived from an EMBL/GenBank/DDBJ whole genome shotgun (WGS) entry which is preliminary data.</text>
</comment>
<organism evidence="4 5">
    <name type="scientific">Vairimorpha ceranae</name>
    <dbReference type="NCBI Taxonomy" id="40302"/>
    <lineage>
        <taxon>Eukaryota</taxon>
        <taxon>Fungi</taxon>
        <taxon>Fungi incertae sedis</taxon>
        <taxon>Microsporidia</taxon>
        <taxon>Nosematidae</taxon>
        <taxon>Vairimorpha</taxon>
    </lineage>
</organism>
<dbReference type="Proteomes" id="UP000034350">
    <property type="component" value="Unassembled WGS sequence"/>
</dbReference>
<evidence type="ECO:0000256" key="2">
    <source>
        <dbReference type="PROSITE-ProRule" id="PRU00035"/>
    </source>
</evidence>
<dbReference type="RefSeq" id="XP_024331063.1">
    <property type="nucleotide sequence ID" value="XM_024474746.1"/>
</dbReference>
<keyword evidence="5" id="KW-1185">Reference proteome</keyword>
<dbReference type="PANTHER" id="PTHR47343:SF1">
    <property type="entry name" value="TRANSCRIPTIONAL ACTIVATOR SPT7"/>
    <property type="match status" value="1"/>
</dbReference>
<dbReference type="GO" id="GO:0046695">
    <property type="term" value="C:SLIK (SAGA-like) complex"/>
    <property type="evidence" value="ECO:0007669"/>
    <property type="project" value="InterPro"/>
</dbReference>
<reference evidence="4 5" key="1">
    <citation type="journal article" date="2015" name="Environ. Microbiol.">
        <title>Genome analyses suggest the presence of polyploidy and recent human-driven expansions in eight global populations of the honeybee pathogen Nosema ceranae.</title>
        <authorList>
            <person name="Pelin A."/>
            <person name="Selman M."/>
            <person name="Aris-Brosou S."/>
            <person name="Farinelli L."/>
            <person name="Corradi N."/>
        </authorList>
    </citation>
    <scope>NUCLEOTIDE SEQUENCE [LARGE SCALE GENOMIC DNA]</scope>
    <source>
        <strain evidence="4 5">PA08 1199</strain>
    </source>
</reference>
<dbReference type="GO" id="GO:0006357">
    <property type="term" value="P:regulation of transcription by RNA polymerase II"/>
    <property type="evidence" value="ECO:0007669"/>
    <property type="project" value="TreeGrafter"/>
</dbReference>
<dbReference type="InterPro" id="IPR037782">
    <property type="entry name" value="Spt7"/>
</dbReference>
<evidence type="ECO:0000256" key="1">
    <source>
        <dbReference type="ARBA" id="ARBA00023117"/>
    </source>
</evidence>
<feature type="domain" description="Bromo" evidence="3">
    <location>
        <begin position="37"/>
        <end position="105"/>
    </location>
</feature>
<dbReference type="GeneID" id="36319673"/>
<dbReference type="CDD" id="cd00076">
    <property type="entry name" value="HFD_SF"/>
    <property type="match status" value="1"/>
</dbReference>
<dbReference type="Gene3D" id="1.20.920.10">
    <property type="entry name" value="Bromodomain-like"/>
    <property type="match status" value="1"/>
</dbReference>
<evidence type="ECO:0000313" key="4">
    <source>
        <dbReference type="EMBL" id="KKO75321.1"/>
    </source>
</evidence>
<dbReference type="GO" id="GO:0006325">
    <property type="term" value="P:chromatin organization"/>
    <property type="evidence" value="ECO:0007669"/>
    <property type="project" value="UniProtKB-ARBA"/>
</dbReference>
<dbReference type="InterPro" id="IPR001487">
    <property type="entry name" value="Bromodomain"/>
</dbReference>
<dbReference type="OrthoDB" id="21449at2759"/>